<gene>
    <name evidence="3" type="primary">LOC106169939</name>
</gene>
<evidence type="ECO:0000313" key="2">
    <source>
        <dbReference type="Proteomes" id="UP000085678"/>
    </source>
</evidence>
<keyword evidence="1" id="KW-0812">Transmembrane</keyword>
<name>A0A1S3J5E6_LINAN</name>
<evidence type="ECO:0000313" key="3">
    <source>
        <dbReference type="RefSeq" id="XP_013405064.1"/>
    </source>
</evidence>
<dbReference type="KEGG" id="lak:106169939"/>
<keyword evidence="1" id="KW-1133">Transmembrane helix</keyword>
<feature type="transmembrane region" description="Helical" evidence="1">
    <location>
        <begin position="141"/>
        <end position="163"/>
    </location>
</feature>
<feature type="transmembrane region" description="Helical" evidence="1">
    <location>
        <begin position="72"/>
        <end position="95"/>
    </location>
</feature>
<dbReference type="AlphaFoldDB" id="A0A1S3J5E6"/>
<dbReference type="RefSeq" id="XP_013405064.1">
    <property type="nucleotide sequence ID" value="XM_013549610.1"/>
</dbReference>
<keyword evidence="2" id="KW-1185">Reference proteome</keyword>
<dbReference type="Proteomes" id="UP000085678">
    <property type="component" value="Unplaced"/>
</dbReference>
<feature type="transmembrane region" description="Helical" evidence="1">
    <location>
        <begin position="45"/>
        <end position="65"/>
    </location>
</feature>
<reference evidence="3" key="1">
    <citation type="submission" date="2025-08" db="UniProtKB">
        <authorList>
            <consortium name="RefSeq"/>
        </authorList>
    </citation>
    <scope>IDENTIFICATION</scope>
    <source>
        <tissue evidence="3">Gonads</tissue>
    </source>
</reference>
<organism evidence="2 3">
    <name type="scientific">Lingula anatina</name>
    <name type="common">Brachiopod</name>
    <name type="synonym">Lingula unguis</name>
    <dbReference type="NCBI Taxonomy" id="7574"/>
    <lineage>
        <taxon>Eukaryota</taxon>
        <taxon>Metazoa</taxon>
        <taxon>Spiralia</taxon>
        <taxon>Lophotrochozoa</taxon>
        <taxon>Brachiopoda</taxon>
        <taxon>Linguliformea</taxon>
        <taxon>Lingulata</taxon>
        <taxon>Lingulida</taxon>
        <taxon>Linguloidea</taxon>
        <taxon>Lingulidae</taxon>
        <taxon>Lingula</taxon>
    </lineage>
</organism>
<accession>A0A1S3J5E6</accession>
<proteinExistence type="predicted"/>
<dbReference type="GeneID" id="106169939"/>
<evidence type="ECO:0000256" key="1">
    <source>
        <dbReference type="SAM" id="Phobius"/>
    </source>
</evidence>
<feature type="transmembrane region" description="Helical" evidence="1">
    <location>
        <begin position="12"/>
        <end position="33"/>
    </location>
</feature>
<sequence>MALLHQCHANVIGFWAIFQLVVALGVVADGYFMKQYYEGISWLYVPYWSVALIVFPFGIGILACVTGKRLAAYVFSVFNLLCFLANVAYLVLLWVQLGRFQTMERQFNDCLQTARARRECICRNSGQPDLSSETGCSDVDLFLLTVYVAFGLELFYVAVTFTGTMLSAAFGTKNCCYRETCCFCLSRKVAYDLENNRADLSSLESITDISVVEMGPDASHEMAEKKGPRARENTLETLFY</sequence>
<dbReference type="InParanoid" id="A0A1S3J5E6"/>
<protein>
    <submittedName>
        <fullName evidence="3">Uncharacterized protein LOC106169939</fullName>
    </submittedName>
</protein>
<keyword evidence="1" id="KW-0472">Membrane</keyword>